<feature type="chain" id="PRO_5021449163" evidence="4">
    <location>
        <begin position="21"/>
        <end position="420"/>
    </location>
</feature>
<dbReference type="InterPro" id="IPR051242">
    <property type="entry name" value="WD-EF-hand_domain"/>
</dbReference>
<dbReference type="InParanoid" id="A0A4W6DW90"/>
<evidence type="ECO:0000313" key="5">
    <source>
        <dbReference type="Ensembl" id="ENSLCAP00010029200.1"/>
    </source>
</evidence>
<dbReference type="AlphaFoldDB" id="A0A4W6DW90"/>
<keyword evidence="6" id="KW-1185">Reference proteome</keyword>
<keyword evidence="1 3" id="KW-0853">WD repeat</keyword>
<dbReference type="GeneTree" id="ENSGT00940000162967"/>
<feature type="repeat" description="WD" evidence="3">
    <location>
        <begin position="129"/>
        <end position="170"/>
    </location>
</feature>
<dbReference type="InterPro" id="IPR019775">
    <property type="entry name" value="WD40_repeat_CS"/>
</dbReference>
<dbReference type="SMART" id="SM00320">
    <property type="entry name" value="WD40"/>
    <property type="match status" value="5"/>
</dbReference>
<sequence>MKNLLLSLSVIHIHLLVTGGMDRLIRMWNPHFSGKPTGILKGHSAPIFYVCISSEDSQIFSVSVDSTVKIWDIQDQCCLFTAEPKASGIHGDISACSYSSAMKSLFIAADCMAVLSLKIRLVVMPFRMIVSHNEPVMCCGYTEEFRQVVSCTEGSVVKVWDFDTGCQVFEFGGTRDLSAITCMTFDSNGRRLITGGRDGCLKIWNFNNGQCLKTLKKDGECQEVCDCIFLKVHRNCYVMSVGRDRKIDIYSDIPEDLHHAQKPQPSWQDDLKNGHNEDILCVVQCPPSLLATSSYDGEIIVWNVISGRIQCRFVSPHSTEHQDAEGDSEASKLMMNLLYSVKTSVTRTLHLSLLCRTGYKCSKHHFPEEPQVTAVFLGYSSPVFWAHGSVLCTMLIITHDRSLQPSTVSFNTVLIAYFLF</sequence>
<evidence type="ECO:0000256" key="2">
    <source>
        <dbReference type="ARBA" id="ARBA00022737"/>
    </source>
</evidence>
<evidence type="ECO:0000256" key="4">
    <source>
        <dbReference type="SAM" id="SignalP"/>
    </source>
</evidence>
<feature type="repeat" description="WD" evidence="3">
    <location>
        <begin position="178"/>
        <end position="214"/>
    </location>
</feature>
<dbReference type="PROSITE" id="PS00678">
    <property type="entry name" value="WD_REPEATS_1"/>
    <property type="match status" value="3"/>
</dbReference>
<name>A0A4W6DW90_LATCA</name>
<dbReference type="Pfam" id="PF00400">
    <property type="entry name" value="WD40"/>
    <property type="match status" value="4"/>
</dbReference>
<evidence type="ECO:0000256" key="1">
    <source>
        <dbReference type="ARBA" id="ARBA00022574"/>
    </source>
</evidence>
<feature type="repeat" description="WD" evidence="3">
    <location>
        <begin position="272"/>
        <end position="304"/>
    </location>
</feature>
<dbReference type="STRING" id="8187.ENSLCAP00010029200"/>
<dbReference type="PANTHER" id="PTHR44324:SF4">
    <property type="entry name" value="WD40 REPEAT DOMAIN 95"/>
    <property type="match status" value="1"/>
</dbReference>
<dbReference type="SUPFAM" id="SSF50978">
    <property type="entry name" value="WD40 repeat-like"/>
    <property type="match status" value="1"/>
</dbReference>
<reference evidence="5" key="2">
    <citation type="submission" date="2025-08" db="UniProtKB">
        <authorList>
            <consortium name="Ensembl"/>
        </authorList>
    </citation>
    <scope>IDENTIFICATION</scope>
</reference>
<keyword evidence="4" id="KW-0732">Signal</keyword>
<dbReference type="InterPro" id="IPR001680">
    <property type="entry name" value="WD40_rpt"/>
</dbReference>
<proteinExistence type="predicted"/>
<dbReference type="Ensembl" id="ENSLCAT00010029842.1">
    <property type="protein sequence ID" value="ENSLCAP00010029200.1"/>
    <property type="gene ID" value="ENSLCAG00010013713.1"/>
</dbReference>
<dbReference type="PROSITE" id="PS50082">
    <property type="entry name" value="WD_REPEATS_2"/>
    <property type="match status" value="4"/>
</dbReference>
<dbReference type="InterPro" id="IPR020472">
    <property type="entry name" value="WD40_PAC1"/>
</dbReference>
<reference evidence="6" key="1">
    <citation type="submission" date="2015-09" db="EMBL/GenBank/DDBJ databases">
        <authorList>
            <person name="Sai Rama Sridatta P."/>
        </authorList>
    </citation>
    <scope>NUCLEOTIDE SEQUENCE [LARGE SCALE GENOMIC DNA]</scope>
</reference>
<dbReference type="InterPro" id="IPR036322">
    <property type="entry name" value="WD40_repeat_dom_sf"/>
</dbReference>
<evidence type="ECO:0000313" key="6">
    <source>
        <dbReference type="Proteomes" id="UP000314980"/>
    </source>
</evidence>
<keyword evidence="2" id="KW-0677">Repeat</keyword>
<dbReference type="Proteomes" id="UP000314980">
    <property type="component" value="Unassembled WGS sequence"/>
</dbReference>
<accession>A0A4W6DW90</accession>
<feature type="repeat" description="WD" evidence="3">
    <location>
        <begin position="40"/>
        <end position="81"/>
    </location>
</feature>
<reference evidence="5" key="3">
    <citation type="submission" date="2025-09" db="UniProtKB">
        <authorList>
            <consortium name="Ensembl"/>
        </authorList>
    </citation>
    <scope>IDENTIFICATION</scope>
</reference>
<dbReference type="PROSITE" id="PS50294">
    <property type="entry name" value="WD_REPEATS_REGION"/>
    <property type="match status" value="2"/>
</dbReference>
<feature type="signal peptide" evidence="4">
    <location>
        <begin position="1"/>
        <end position="20"/>
    </location>
</feature>
<evidence type="ECO:0000256" key="3">
    <source>
        <dbReference type="PROSITE-ProRule" id="PRU00221"/>
    </source>
</evidence>
<protein>
    <submittedName>
        <fullName evidence="5">Uncharacterized protein</fullName>
    </submittedName>
</protein>
<dbReference type="InterPro" id="IPR015943">
    <property type="entry name" value="WD40/YVTN_repeat-like_dom_sf"/>
</dbReference>
<dbReference type="Gene3D" id="2.130.10.10">
    <property type="entry name" value="YVTN repeat-like/Quinoprotein amine dehydrogenase"/>
    <property type="match status" value="3"/>
</dbReference>
<dbReference type="PANTHER" id="PTHR44324">
    <property type="entry name" value="WD40 REPEAT DOMAIN 95"/>
    <property type="match status" value="1"/>
</dbReference>
<organism evidence="5 6">
    <name type="scientific">Lates calcarifer</name>
    <name type="common">Barramundi</name>
    <name type="synonym">Holocentrus calcarifer</name>
    <dbReference type="NCBI Taxonomy" id="8187"/>
    <lineage>
        <taxon>Eukaryota</taxon>
        <taxon>Metazoa</taxon>
        <taxon>Chordata</taxon>
        <taxon>Craniata</taxon>
        <taxon>Vertebrata</taxon>
        <taxon>Euteleostomi</taxon>
        <taxon>Actinopterygii</taxon>
        <taxon>Neopterygii</taxon>
        <taxon>Teleostei</taxon>
        <taxon>Neoteleostei</taxon>
        <taxon>Acanthomorphata</taxon>
        <taxon>Carangaria</taxon>
        <taxon>Carangaria incertae sedis</taxon>
        <taxon>Centropomidae</taxon>
        <taxon>Lates</taxon>
    </lineage>
</organism>
<dbReference type="PRINTS" id="PR00320">
    <property type="entry name" value="GPROTEINBRPT"/>
</dbReference>